<dbReference type="SUPFAM" id="SSF50965">
    <property type="entry name" value="Galactose oxidase, central domain"/>
    <property type="match status" value="1"/>
</dbReference>
<dbReference type="PANTHER" id="PTHR31672:SF13">
    <property type="entry name" value="F-BOX PROTEIN CPR30-LIKE"/>
    <property type="match status" value="1"/>
</dbReference>
<dbReference type="SUPFAM" id="SSF81383">
    <property type="entry name" value="F-box domain"/>
    <property type="match status" value="1"/>
</dbReference>
<evidence type="ECO:0000313" key="2">
    <source>
        <dbReference type="EMBL" id="KAG5413598.1"/>
    </source>
</evidence>
<dbReference type="InterPro" id="IPR050796">
    <property type="entry name" value="SCF_F-box_component"/>
</dbReference>
<dbReference type="InterPro" id="IPR001810">
    <property type="entry name" value="F-box_dom"/>
</dbReference>
<dbReference type="Pfam" id="PF07734">
    <property type="entry name" value="FBA_1"/>
    <property type="match status" value="1"/>
</dbReference>
<dbReference type="InterPro" id="IPR036047">
    <property type="entry name" value="F-box-like_dom_sf"/>
</dbReference>
<organism evidence="2 3">
    <name type="scientific">Brassica rapa subsp. trilocularis</name>
    <dbReference type="NCBI Taxonomy" id="1813537"/>
    <lineage>
        <taxon>Eukaryota</taxon>
        <taxon>Viridiplantae</taxon>
        <taxon>Streptophyta</taxon>
        <taxon>Embryophyta</taxon>
        <taxon>Tracheophyta</taxon>
        <taxon>Spermatophyta</taxon>
        <taxon>Magnoliopsida</taxon>
        <taxon>eudicotyledons</taxon>
        <taxon>Gunneridae</taxon>
        <taxon>Pentapetalae</taxon>
        <taxon>rosids</taxon>
        <taxon>malvids</taxon>
        <taxon>Brassicales</taxon>
        <taxon>Brassicaceae</taxon>
        <taxon>Brassiceae</taxon>
        <taxon>Brassica</taxon>
    </lineage>
</organism>
<dbReference type="PANTHER" id="PTHR31672">
    <property type="entry name" value="BNACNNG10540D PROTEIN"/>
    <property type="match status" value="1"/>
</dbReference>
<name>A0ABQ7NRV2_BRACM</name>
<accession>A0ABQ7NRV2</accession>
<dbReference type="InterPro" id="IPR006527">
    <property type="entry name" value="F-box-assoc_dom_typ1"/>
</dbReference>
<reference evidence="2 3" key="1">
    <citation type="submission" date="2021-03" db="EMBL/GenBank/DDBJ databases">
        <authorList>
            <person name="King G.J."/>
            <person name="Bancroft I."/>
            <person name="Baten A."/>
            <person name="Bloomfield J."/>
            <person name="Borpatragohain P."/>
            <person name="He Z."/>
            <person name="Irish N."/>
            <person name="Irwin J."/>
            <person name="Liu K."/>
            <person name="Mauleon R.P."/>
            <person name="Moore J."/>
            <person name="Morris R."/>
            <person name="Ostergaard L."/>
            <person name="Wang B."/>
            <person name="Wells R."/>
        </authorList>
    </citation>
    <scope>NUCLEOTIDE SEQUENCE [LARGE SCALE GENOMIC DNA]</scope>
    <source>
        <strain evidence="2">R-o-18</strain>
        <tissue evidence="2">Leaf</tissue>
    </source>
</reference>
<sequence length="374" mass="43194">MLKRYSSSVELLPHDVVELILERLPVKSLLRLRSVSKTWKLTIQTRRFQERQLIQYCSQSRDPDILLVHHGDHGPNTDARRLVFGSSVVYTVCFPTLCNSVCPSICDGLVCFYNNYVPSVSVVVVNPTTKWHQSLPLARIQQLLVDRITKRLFCSPYYKLGFGKDKIRGTYKPFFLYNSSEFDLDNVTTCEVFDFGTSIWRYVHPASPCRINVHLDPVYLDGSLYWFTECEKTKVLSFDLHTETFQVICKSPFVHARDDPYSISMCILDNCLCVSENNLTTQEIWSLDSSGSNIKTWNKMCSIDLTKTLNWFGECTLLAIAFSEKNKLLLRGRGFYQPLVIHDIHTKSYELLFETNKYVDFVCYFQSLFSASSD</sequence>
<evidence type="ECO:0000259" key="1">
    <source>
        <dbReference type="PROSITE" id="PS50181"/>
    </source>
</evidence>
<keyword evidence="3" id="KW-1185">Reference proteome</keyword>
<dbReference type="NCBIfam" id="TIGR01640">
    <property type="entry name" value="F_box_assoc_1"/>
    <property type="match status" value="1"/>
</dbReference>
<gene>
    <name evidence="2" type="primary">A01p013720.1_BraROA</name>
    <name evidence="2" type="ORF">IGI04_001165</name>
</gene>
<feature type="domain" description="F-box" evidence="1">
    <location>
        <begin position="6"/>
        <end position="51"/>
    </location>
</feature>
<dbReference type="CDD" id="cd22157">
    <property type="entry name" value="F-box_AtFBW1-like"/>
    <property type="match status" value="1"/>
</dbReference>
<dbReference type="InterPro" id="IPR017451">
    <property type="entry name" value="F-box-assoc_interact_dom"/>
</dbReference>
<dbReference type="SMART" id="SM00256">
    <property type="entry name" value="FBOX"/>
    <property type="match status" value="1"/>
</dbReference>
<dbReference type="Gene3D" id="1.20.1280.50">
    <property type="match status" value="1"/>
</dbReference>
<evidence type="ECO:0000313" key="3">
    <source>
        <dbReference type="Proteomes" id="UP000823674"/>
    </source>
</evidence>
<protein>
    <recommendedName>
        <fullName evidence="1">F-box domain-containing protein</fullName>
    </recommendedName>
</protein>
<dbReference type="Pfam" id="PF00646">
    <property type="entry name" value="F-box"/>
    <property type="match status" value="1"/>
</dbReference>
<dbReference type="InterPro" id="IPR011043">
    <property type="entry name" value="Gal_Oxase/kelch_b-propeller"/>
</dbReference>
<dbReference type="EMBL" id="JADBGQ010000001">
    <property type="protein sequence ID" value="KAG5413598.1"/>
    <property type="molecule type" value="Genomic_DNA"/>
</dbReference>
<proteinExistence type="predicted"/>
<dbReference type="PROSITE" id="PS50181">
    <property type="entry name" value="FBOX"/>
    <property type="match status" value="1"/>
</dbReference>
<dbReference type="Proteomes" id="UP000823674">
    <property type="component" value="Chromosome A01"/>
</dbReference>
<comment type="caution">
    <text evidence="2">The sequence shown here is derived from an EMBL/GenBank/DDBJ whole genome shotgun (WGS) entry which is preliminary data.</text>
</comment>